<feature type="domain" description="Asl1-like glycosyl hydrolase catalytic" evidence="2">
    <location>
        <begin position="27"/>
        <end position="277"/>
    </location>
</feature>
<name>A0AAW0QI46_9PEZI</name>
<dbReference type="InterPro" id="IPR024655">
    <property type="entry name" value="Asl1_glyco_hydro_catalytic"/>
</dbReference>
<dbReference type="GO" id="GO:0071966">
    <property type="term" value="P:fungal-type cell wall polysaccharide metabolic process"/>
    <property type="evidence" value="ECO:0007669"/>
    <property type="project" value="TreeGrafter"/>
</dbReference>
<keyword evidence="4" id="KW-1185">Reference proteome</keyword>
<dbReference type="PANTHER" id="PTHR34154:SF3">
    <property type="entry name" value="ALKALI-SENSITIVE LINKAGE PROTEIN 1"/>
    <property type="match status" value="1"/>
</dbReference>
<feature type="signal peptide" evidence="1">
    <location>
        <begin position="1"/>
        <end position="19"/>
    </location>
</feature>
<dbReference type="Gene3D" id="3.20.20.80">
    <property type="entry name" value="Glycosidases"/>
    <property type="match status" value="1"/>
</dbReference>
<evidence type="ECO:0000313" key="3">
    <source>
        <dbReference type="EMBL" id="KAK8105159.1"/>
    </source>
</evidence>
<reference evidence="3 4" key="1">
    <citation type="submission" date="2023-01" db="EMBL/GenBank/DDBJ databases">
        <title>Analysis of 21 Apiospora genomes using comparative genomics revels a genus with tremendous synthesis potential of carbohydrate active enzymes and secondary metabolites.</title>
        <authorList>
            <person name="Sorensen T."/>
        </authorList>
    </citation>
    <scope>NUCLEOTIDE SEQUENCE [LARGE SCALE GENOMIC DNA]</scope>
    <source>
        <strain evidence="3 4">CBS 117206</strain>
    </source>
</reference>
<comment type="caution">
    <text evidence="3">The sequence shown here is derived from an EMBL/GenBank/DDBJ whole genome shotgun (WGS) entry which is preliminary data.</text>
</comment>
<accession>A0AAW0QI46</accession>
<proteinExistence type="predicted"/>
<dbReference type="PANTHER" id="PTHR34154">
    <property type="entry name" value="ALKALI-SENSITIVE LINKAGE PROTEIN 1"/>
    <property type="match status" value="1"/>
</dbReference>
<dbReference type="FunFam" id="3.20.20.80:FF:000207">
    <property type="entry name" value="Glycoside hydrolase family 128 protein"/>
    <property type="match status" value="1"/>
</dbReference>
<dbReference type="GO" id="GO:0009277">
    <property type="term" value="C:fungal-type cell wall"/>
    <property type="evidence" value="ECO:0007669"/>
    <property type="project" value="TreeGrafter"/>
</dbReference>
<dbReference type="Pfam" id="PF11790">
    <property type="entry name" value="Glyco_hydro_cc"/>
    <property type="match status" value="1"/>
</dbReference>
<protein>
    <submittedName>
        <fullName evidence="3">Alkali-sensitive linkage protein 1</fullName>
    </submittedName>
</protein>
<keyword evidence="1" id="KW-0732">Signal</keyword>
<feature type="chain" id="PRO_5043486057" evidence="1">
    <location>
        <begin position="20"/>
        <end position="315"/>
    </location>
</feature>
<evidence type="ECO:0000313" key="4">
    <source>
        <dbReference type="Proteomes" id="UP001392437"/>
    </source>
</evidence>
<dbReference type="EMBL" id="JAQQWP010000008">
    <property type="protein sequence ID" value="KAK8105159.1"/>
    <property type="molecule type" value="Genomic_DNA"/>
</dbReference>
<dbReference type="InterPro" id="IPR017853">
    <property type="entry name" value="GH"/>
</dbReference>
<organism evidence="3 4">
    <name type="scientific">Apiospora kogelbergensis</name>
    <dbReference type="NCBI Taxonomy" id="1337665"/>
    <lineage>
        <taxon>Eukaryota</taxon>
        <taxon>Fungi</taxon>
        <taxon>Dikarya</taxon>
        <taxon>Ascomycota</taxon>
        <taxon>Pezizomycotina</taxon>
        <taxon>Sordariomycetes</taxon>
        <taxon>Xylariomycetidae</taxon>
        <taxon>Amphisphaeriales</taxon>
        <taxon>Apiosporaceae</taxon>
        <taxon>Apiospora</taxon>
    </lineage>
</organism>
<dbReference type="AlphaFoldDB" id="A0AAW0QI46"/>
<sequence length="315" mass="33830">MRQTAQLLVLALGSSIAAAVASTKRGLVFVPNDQWPQDSQIWTKPGTDLTWYYNYKMTPSPSFADTTQDKFEFVPMMWGKTPDTQFLDSVNSQIDGGRNISHVLGFNEPDGAVSGGSNLDPESAALIWVKNMEPLAKRGVKLGMPAVTGSDRGVKWTKNFATECAKAMSADGGNKNCTFDFLPIHFYGSFEGLASHMGSMSAAFPNVTQWITEYNWDNQDLSTTQSFFNTTCDYFDRLTSVSRYSYFGSFRSKVSNVGPNAVMLNNNGDLTDIGSWYLGGSATGVNPQSAAGKSGASVLAAAAAAGIAGVVLASF</sequence>
<dbReference type="Proteomes" id="UP001392437">
    <property type="component" value="Unassembled WGS sequence"/>
</dbReference>
<dbReference type="SUPFAM" id="SSF51445">
    <property type="entry name" value="(Trans)glycosidases"/>
    <property type="match status" value="1"/>
</dbReference>
<evidence type="ECO:0000256" key="1">
    <source>
        <dbReference type="SAM" id="SignalP"/>
    </source>
</evidence>
<gene>
    <name evidence="3" type="ORF">PG999_008518</name>
</gene>
<dbReference type="InterPro" id="IPR053183">
    <property type="entry name" value="ASL1"/>
</dbReference>
<evidence type="ECO:0000259" key="2">
    <source>
        <dbReference type="Pfam" id="PF11790"/>
    </source>
</evidence>